<name>A0A7J8JJD1_ROUAE</name>
<evidence type="ECO:0000313" key="3">
    <source>
        <dbReference type="Proteomes" id="UP000593571"/>
    </source>
</evidence>
<comment type="caution">
    <text evidence="2">The sequence shown here is derived from an EMBL/GenBank/DDBJ whole genome shotgun (WGS) entry which is preliminary data.</text>
</comment>
<accession>A0A7J8JJD1</accession>
<evidence type="ECO:0000256" key="1">
    <source>
        <dbReference type="SAM" id="MobiDB-lite"/>
    </source>
</evidence>
<sequence length="170" mass="18288">MFICCSQKAQSAPRAGPGAAFHAVTWGPRPKQGQPFETRGLSGRPGSVKRPLWARPGEERTVPRRRSPELCGAPRPEAEGGVSDPASGFSSLTPHFADGHRGKARGARSVVLWGDCVSFQVLRLALRQAPRDLVATASTYEIPVCRPTARGSAVDTQSLAERSRNWAAME</sequence>
<dbReference type="EMBL" id="JACASE010000002">
    <property type="protein sequence ID" value="KAF6496202.1"/>
    <property type="molecule type" value="Genomic_DNA"/>
</dbReference>
<feature type="region of interest" description="Disordered" evidence="1">
    <location>
        <begin position="13"/>
        <end position="87"/>
    </location>
</feature>
<keyword evidence="3" id="KW-1185">Reference proteome</keyword>
<proteinExistence type="predicted"/>
<reference evidence="2 3" key="1">
    <citation type="journal article" date="2020" name="Nature">
        <title>Six reference-quality genomes reveal evolution of bat adaptations.</title>
        <authorList>
            <person name="Jebb D."/>
            <person name="Huang Z."/>
            <person name="Pippel M."/>
            <person name="Hughes G.M."/>
            <person name="Lavrichenko K."/>
            <person name="Devanna P."/>
            <person name="Winkler S."/>
            <person name="Jermiin L.S."/>
            <person name="Skirmuntt E.C."/>
            <person name="Katzourakis A."/>
            <person name="Burkitt-Gray L."/>
            <person name="Ray D.A."/>
            <person name="Sullivan K.A.M."/>
            <person name="Roscito J.G."/>
            <person name="Kirilenko B.M."/>
            <person name="Davalos L.M."/>
            <person name="Corthals A.P."/>
            <person name="Power M.L."/>
            <person name="Jones G."/>
            <person name="Ransome R.D."/>
            <person name="Dechmann D.K.N."/>
            <person name="Locatelli A.G."/>
            <person name="Puechmaille S.J."/>
            <person name="Fedrigo O."/>
            <person name="Jarvis E.D."/>
            <person name="Hiller M."/>
            <person name="Vernes S.C."/>
            <person name="Myers E.W."/>
            <person name="Teeling E.C."/>
        </authorList>
    </citation>
    <scope>NUCLEOTIDE SEQUENCE [LARGE SCALE GENOMIC DNA]</scope>
    <source>
        <strain evidence="2">MRouAeg1</strain>
        <tissue evidence="2">Muscle</tissue>
    </source>
</reference>
<organism evidence="2 3">
    <name type="scientific">Rousettus aegyptiacus</name>
    <name type="common">Egyptian fruit bat</name>
    <name type="synonym">Pteropus aegyptiacus</name>
    <dbReference type="NCBI Taxonomy" id="9407"/>
    <lineage>
        <taxon>Eukaryota</taxon>
        <taxon>Metazoa</taxon>
        <taxon>Chordata</taxon>
        <taxon>Craniata</taxon>
        <taxon>Vertebrata</taxon>
        <taxon>Euteleostomi</taxon>
        <taxon>Mammalia</taxon>
        <taxon>Eutheria</taxon>
        <taxon>Laurasiatheria</taxon>
        <taxon>Chiroptera</taxon>
        <taxon>Yinpterochiroptera</taxon>
        <taxon>Pteropodoidea</taxon>
        <taxon>Pteropodidae</taxon>
        <taxon>Rousettinae</taxon>
        <taxon>Rousettus</taxon>
    </lineage>
</organism>
<gene>
    <name evidence="2" type="ORF">HJG63_010427</name>
</gene>
<dbReference type="AlphaFoldDB" id="A0A7J8JJD1"/>
<protein>
    <submittedName>
        <fullName evidence="2">Uncharacterized protein</fullName>
    </submittedName>
</protein>
<dbReference type="Proteomes" id="UP000593571">
    <property type="component" value="Unassembled WGS sequence"/>
</dbReference>
<evidence type="ECO:0000313" key="2">
    <source>
        <dbReference type="EMBL" id="KAF6496202.1"/>
    </source>
</evidence>
<feature type="compositionally biased region" description="Basic and acidic residues" evidence="1">
    <location>
        <begin position="56"/>
        <end position="68"/>
    </location>
</feature>